<sequence>MKFDRKESHKSGWDVMQDKVFSLYKDRGQEPLRKALVVFCGDTAVDGVNKTQGRLSFNEAAVISQGYGPVNAAARRINAPVYLIDIGLQKDTTAISGILHQKVIHGTHHGYPAMDKETAERAVSAGMAVAQAVIRQGIEAVGLGHVGERYMLSALAVTTAALHQRLENATRKNGYRLHLKEVGNLAENPLEVLAATGSTEIVAMFGFITVCAKNGVAVVFDDAVSGAAALAATIVYPEVLSGIFPSLAYDEPVHKMQMQALHMEPMLHYGITGGAGLGAAAGLSLLDRIMMNYGKAE</sequence>
<reference evidence="2 3" key="1">
    <citation type="submission" date="2016-10" db="EMBL/GenBank/DDBJ databases">
        <authorList>
            <person name="de Groot N.N."/>
        </authorList>
    </citation>
    <scope>NUCLEOTIDE SEQUENCE [LARGE SCALE GENOMIC DNA]</scope>
    <source>
        <strain evidence="2 3">DSM 15230</strain>
    </source>
</reference>
<dbReference type="InterPro" id="IPR003200">
    <property type="entry name" value="Nict_dMeBzImd_PRibTrfase"/>
</dbReference>
<gene>
    <name evidence="2" type="ORF">SAMN02910343_00048</name>
</gene>
<feature type="transmembrane region" description="Helical" evidence="1">
    <location>
        <begin position="266"/>
        <end position="286"/>
    </location>
</feature>
<dbReference type="AlphaFoldDB" id="A0A1G5UU23"/>
<keyword evidence="1" id="KW-0812">Transmembrane</keyword>
<evidence type="ECO:0000313" key="2">
    <source>
        <dbReference type="EMBL" id="SDA37144.1"/>
    </source>
</evidence>
<dbReference type="OrthoDB" id="9781491at2"/>
<dbReference type="Gene3D" id="3.40.50.10210">
    <property type="match status" value="1"/>
</dbReference>
<evidence type="ECO:0000313" key="3">
    <source>
        <dbReference type="Proteomes" id="UP000199689"/>
    </source>
</evidence>
<dbReference type="PANTHER" id="PTHR43463">
    <property type="entry name" value="NICOTINATE-NUCLEOTIDE--DIMETHYLBENZIMIDAZOLE PHOSPHORIBOSYLTRANSFERASE"/>
    <property type="match status" value="1"/>
</dbReference>
<dbReference type="GeneID" id="87755104"/>
<dbReference type="GO" id="GO:0008939">
    <property type="term" value="F:nicotinate-nucleotide-dimethylbenzimidazole phosphoribosyltransferase activity"/>
    <property type="evidence" value="ECO:0007669"/>
    <property type="project" value="InterPro"/>
</dbReference>
<keyword evidence="1" id="KW-0472">Membrane</keyword>
<dbReference type="RefSeq" id="WP_091362605.1">
    <property type="nucleotide sequence ID" value="NZ_CALJSX010000032.1"/>
</dbReference>
<evidence type="ECO:0000256" key="1">
    <source>
        <dbReference type="SAM" id="Phobius"/>
    </source>
</evidence>
<proteinExistence type="predicted"/>
<keyword evidence="2" id="KW-0328">Glycosyltransferase</keyword>
<dbReference type="PANTHER" id="PTHR43463:SF1">
    <property type="entry name" value="NICOTINATE-NUCLEOTIDE--DIMETHYLBENZIMIDAZOLE PHOSPHORIBOSYLTRANSFERASE"/>
    <property type="match status" value="1"/>
</dbReference>
<organism evidence="2 3">
    <name type="scientific">Allisonella histaminiformans</name>
    <dbReference type="NCBI Taxonomy" id="209880"/>
    <lineage>
        <taxon>Bacteria</taxon>
        <taxon>Bacillati</taxon>
        <taxon>Bacillota</taxon>
        <taxon>Negativicutes</taxon>
        <taxon>Veillonellales</taxon>
        <taxon>Veillonellaceae</taxon>
        <taxon>Allisonella</taxon>
    </lineage>
</organism>
<dbReference type="STRING" id="209880.SAMN02910343_00048"/>
<keyword evidence="1" id="KW-1133">Transmembrane helix</keyword>
<dbReference type="EMBL" id="FMXA01000003">
    <property type="protein sequence ID" value="SDA37144.1"/>
    <property type="molecule type" value="Genomic_DNA"/>
</dbReference>
<dbReference type="InterPro" id="IPR036087">
    <property type="entry name" value="Nict_dMeBzImd_PRibTrfase_sf"/>
</dbReference>
<dbReference type="Proteomes" id="UP000199689">
    <property type="component" value="Unassembled WGS sequence"/>
</dbReference>
<keyword evidence="3" id="KW-1185">Reference proteome</keyword>
<dbReference type="Pfam" id="PF02277">
    <property type="entry name" value="DBI_PRT"/>
    <property type="match status" value="1"/>
</dbReference>
<accession>A0A1G5UU23</accession>
<keyword evidence="2" id="KW-0808">Transferase</keyword>
<protein>
    <submittedName>
        <fullName evidence="2">Nicotinate-nucleotide--dimethylbenzimidazole phosphoribosyltransferase</fullName>
    </submittedName>
</protein>
<name>A0A1G5UU23_9FIRM</name>
<dbReference type="SUPFAM" id="SSF52733">
    <property type="entry name" value="Nicotinate mononucleotide:5,6-dimethylbenzimidazole phosphoribosyltransferase (CobT)"/>
    <property type="match status" value="1"/>
</dbReference>